<dbReference type="Gene3D" id="3.80.10.10">
    <property type="entry name" value="Ribonuclease Inhibitor"/>
    <property type="match status" value="1"/>
</dbReference>
<protein>
    <recommendedName>
        <fullName evidence="4">F-box domain-containing protein</fullName>
    </recommendedName>
</protein>
<accession>A0AAD7B186</accession>
<dbReference type="AlphaFoldDB" id="A0AAD7B186"/>
<evidence type="ECO:0000256" key="1">
    <source>
        <dbReference type="SAM" id="Coils"/>
    </source>
</evidence>
<comment type="caution">
    <text evidence="2">The sequence shown here is derived from an EMBL/GenBank/DDBJ whole genome shotgun (WGS) entry which is preliminary data.</text>
</comment>
<keyword evidence="3" id="KW-1185">Reference proteome</keyword>
<dbReference type="InterPro" id="IPR032675">
    <property type="entry name" value="LRR_dom_sf"/>
</dbReference>
<reference evidence="2" key="1">
    <citation type="submission" date="2023-03" db="EMBL/GenBank/DDBJ databases">
        <title>Massive genome expansion in bonnet fungi (Mycena s.s.) driven by repeated elements and novel gene families across ecological guilds.</title>
        <authorList>
            <consortium name="Lawrence Berkeley National Laboratory"/>
            <person name="Harder C.B."/>
            <person name="Miyauchi S."/>
            <person name="Viragh M."/>
            <person name="Kuo A."/>
            <person name="Thoen E."/>
            <person name="Andreopoulos B."/>
            <person name="Lu D."/>
            <person name="Skrede I."/>
            <person name="Drula E."/>
            <person name="Henrissat B."/>
            <person name="Morin E."/>
            <person name="Kohler A."/>
            <person name="Barry K."/>
            <person name="LaButti K."/>
            <person name="Morin E."/>
            <person name="Salamov A."/>
            <person name="Lipzen A."/>
            <person name="Mereny Z."/>
            <person name="Hegedus B."/>
            <person name="Baldrian P."/>
            <person name="Stursova M."/>
            <person name="Weitz H."/>
            <person name="Taylor A."/>
            <person name="Grigoriev I.V."/>
            <person name="Nagy L.G."/>
            <person name="Martin F."/>
            <person name="Kauserud H."/>
        </authorList>
    </citation>
    <scope>NUCLEOTIDE SEQUENCE</scope>
    <source>
        <strain evidence="2">9284</strain>
    </source>
</reference>
<gene>
    <name evidence="2" type="ORF">FB45DRAFT_1011418</name>
</gene>
<keyword evidence="1" id="KW-0175">Coiled coil</keyword>
<evidence type="ECO:0008006" key="4">
    <source>
        <dbReference type="Google" id="ProtNLM"/>
    </source>
</evidence>
<dbReference type="EMBL" id="JARKIF010000051">
    <property type="protein sequence ID" value="KAJ7607158.1"/>
    <property type="molecule type" value="Genomic_DNA"/>
</dbReference>
<dbReference type="Proteomes" id="UP001221142">
    <property type="component" value="Unassembled WGS sequence"/>
</dbReference>
<sequence>MSLPELQAQISAVSEDIERQKEVLRRLELNKSLLQRQVNDILDPIARLPVEISSKIFVECLHPFLYTPPPTGIRSMPTILLQVCHAWTDIALSTTSLWTKIHIVLPASRGFPAVLQGWLERARDQPLHLHITIRFGRNEAFDDGVSAVLQRRSGQLQCIDIHLAEHASMSHVPFESTQTDPMPHLQTLRIKSHNNSVCDPSTLLQLLHRAPNLVELSLDFLHIRDATVDEIGAIVLPRLRRLYVARIVAGEGGEIFQFITAPGIEYLALKFVSTLSNDLLSFLKRSSPPLQNLAVDCAECPEPEFLDELLSLVPTLIRLDIGFPDPDLIERLFTILARTHPSRALPILQTIEFQSSAGDEISDASWDHLLPVLVARRNEIRALRVFVLPTYHHDGQPIVATLDQFAPPRVLPALKELAAGGMEFWMGPYEENLFSA</sequence>
<proteinExistence type="predicted"/>
<organism evidence="2 3">
    <name type="scientific">Roridomyces roridus</name>
    <dbReference type="NCBI Taxonomy" id="1738132"/>
    <lineage>
        <taxon>Eukaryota</taxon>
        <taxon>Fungi</taxon>
        <taxon>Dikarya</taxon>
        <taxon>Basidiomycota</taxon>
        <taxon>Agaricomycotina</taxon>
        <taxon>Agaricomycetes</taxon>
        <taxon>Agaricomycetidae</taxon>
        <taxon>Agaricales</taxon>
        <taxon>Marasmiineae</taxon>
        <taxon>Mycenaceae</taxon>
        <taxon>Roridomyces</taxon>
    </lineage>
</organism>
<name>A0AAD7B186_9AGAR</name>
<feature type="coiled-coil region" evidence="1">
    <location>
        <begin position="3"/>
        <end position="37"/>
    </location>
</feature>
<evidence type="ECO:0000313" key="2">
    <source>
        <dbReference type="EMBL" id="KAJ7607158.1"/>
    </source>
</evidence>
<dbReference type="SUPFAM" id="SSF52047">
    <property type="entry name" value="RNI-like"/>
    <property type="match status" value="1"/>
</dbReference>
<evidence type="ECO:0000313" key="3">
    <source>
        <dbReference type="Proteomes" id="UP001221142"/>
    </source>
</evidence>